<sequence length="519" mass="59304">MDSSLTAYIALVSVSGVLNLFLCLYAYSRRKHLRGSSIFILYTFAITIYCFAYAIALTSSSMEQMLFWTTIQYIGMPAASPLGLLIVLQFLGVEWNRKKKAALFIIPSISFLLVATNEFHHLFYKSMNVREGMSLPFVDIEIGLWYVVHGIFTFSCMFYAFLSLLIKWRETLRSYRLQLLVLLFGQLVPMTTAFLYLIGATPAGIDPVPLVIWLTSALYIWAIVSSNMFALMPVAKDTLFNNMREGVIVLDDRSRLIDYNSSAQIIFPKLNLSMIGQPLDETWKELTDSSFPISPQKEQALFDFSLEHDNGHATYYQARTSLIRHRNDKIAGSLIMMIDITEQVKLQQELELLAYYDGLTQVYSRTYFFKLASEEFQQALHANKPYSLVLLDIDYFKQINDNFGHDIGDQLLAYVANLLKQALPEPAWLARYGGEEFVISLIGHSSDQAFQLADRLRELLANQPMSIEDHTWNVTASFGLSERSSRHDQSLQQLLIQADQALYEAKRKGRNQVVMHHPN</sequence>
<dbReference type="InterPro" id="IPR031621">
    <property type="entry name" value="HisKA_7TM"/>
</dbReference>
<feature type="transmembrane region" description="Helical" evidence="1">
    <location>
        <begin position="71"/>
        <end position="91"/>
    </location>
</feature>
<dbReference type="InterPro" id="IPR000014">
    <property type="entry name" value="PAS"/>
</dbReference>
<dbReference type="InterPro" id="IPR050469">
    <property type="entry name" value="Diguanylate_Cyclase"/>
</dbReference>
<feature type="domain" description="PAC" evidence="2">
    <location>
        <begin position="300"/>
        <end position="352"/>
    </location>
</feature>
<reference evidence="5" key="1">
    <citation type="journal article" date="2019" name="Int. J. Syst. Evol. Microbiol.">
        <title>The Global Catalogue of Microorganisms (GCM) 10K type strain sequencing project: providing services to taxonomists for standard genome sequencing and annotation.</title>
        <authorList>
            <consortium name="The Broad Institute Genomics Platform"/>
            <consortium name="The Broad Institute Genome Sequencing Center for Infectious Disease"/>
            <person name="Wu L."/>
            <person name="Ma J."/>
        </authorList>
    </citation>
    <scope>NUCLEOTIDE SEQUENCE [LARGE SCALE GENOMIC DNA]</scope>
    <source>
        <strain evidence="5">PCU 280</strain>
    </source>
</reference>
<name>A0ABW1V0B0_9BACL</name>
<keyword evidence="5" id="KW-1185">Reference proteome</keyword>
<dbReference type="PROSITE" id="PS50887">
    <property type="entry name" value="GGDEF"/>
    <property type="match status" value="1"/>
</dbReference>
<keyword evidence="4" id="KW-0418">Kinase</keyword>
<dbReference type="EMBL" id="JBHSTE010000001">
    <property type="protein sequence ID" value="MFC6331398.1"/>
    <property type="molecule type" value="Genomic_DNA"/>
</dbReference>
<dbReference type="NCBIfam" id="TIGR00254">
    <property type="entry name" value="GGDEF"/>
    <property type="match status" value="1"/>
</dbReference>
<dbReference type="RefSeq" id="WP_379230600.1">
    <property type="nucleotide sequence ID" value="NZ_JBHSTE010000001.1"/>
</dbReference>
<organism evidence="4 5">
    <name type="scientific">Paenibacillus septentrionalis</name>
    <dbReference type="NCBI Taxonomy" id="429342"/>
    <lineage>
        <taxon>Bacteria</taxon>
        <taxon>Bacillati</taxon>
        <taxon>Bacillota</taxon>
        <taxon>Bacilli</taxon>
        <taxon>Bacillales</taxon>
        <taxon>Paenibacillaceae</taxon>
        <taxon>Paenibacillus</taxon>
    </lineage>
</organism>
<dbReference type="Gene3D" id="3.30.70.270">
    <property type="match status" value="1"/>
</dbReference>
<dbReference type="InterPro" id="IPR000160">
    <property type="entry name" value="GGDEF_dom"/>
</dbReference>
<evidence type="ECO:0000256" key="1">
    <source>
        <dbReference type="SAM" id="Phobius"/>
    </source>
</evidence>
<keyword evidence="1" id="KW-0472">Membrane</keyword>
<dbReference type="GO" id="GO:0016301">
    <property type="term" value="F:kinase activity"/>
    <property type="evidence" value="ECO:0007669"/>
    <property type="project" value="UniProtKB-KW"/>
</dbReference>
<evidence type="ECO:0000313" key="5">
    <source>
        <dbReference type="Proteomes" id="UP001596233"/>
    </source>
</evidence>
<feature type="transmembrane region" description="Helical" evidence="1">
    <location>
        <begin position="103"/>
        <end position="124"/>
    </location>
</feature>
<dbReference type="PANTHER" id="PTHR45138">
    <property type="entry name" value="REGULATORY COMPONENTS OF SENSORY TRANSDUCTION SYSTEM"/>
    <property type="match status" value="1"/>
</dbReference>
<dbReference type="InterPro" id="IPR029787">
    <property type="entry name" value="Nucleotide_cyclase"/>
</dbReference>
<dbReference type="InterPro" id="IPR000700">
    <property type="entry name" value="PAS-assoc_C"/>
</dbReference>
<evidence type="ECO:0000259" key="2">
    <source>
        <dbReference type="PROSITE" id="PS50113"/>
    </source>
</evidence>
<dbReference type="SUPFAM" id="SSF55785">
    <property type="entry name" value="PYP-like sensor domain (PAS domain)"/>
    <property type="match status" value="1"/>
</dbReference>
<dbReference type="NCBIfam" id="TIGR00229">
    <property type="entry name" value="sensory_box"/>
    <property type="match status" value="1"/>
</dbReference>
<dbReference type="PROSITE" id="PS50113">
    <property type="entry name" value="PAC"/>
    <property type="match status" value="1"/>
</dbReference>
<protein>
    <submittedName>
        <fullName evidence="4">Histidine kinase N-terminal 7TM domain-containing protein</fullName>
    </submittedName>
</protein>
<dbReference type="Proteomes" id="UP001596233">
    <property type="component" value="Unassembled WGS sequence"/>
</dbReference>
<feature type="transmembrane region" description="Helical" evidence="1">
    <location>
        <begin position="210"/>
        <end position="234"/>
    </location>
</feature>
<dbReference type="CDD" id="cd01949">
    <property type="entry name" value="GGDEF"/>
    <property type="match status" value="1"/>
</dbReference>
<evidence type="ECO:0000313" key="4">
    <source>
        <dbReference type="EMBL" id="MFC6331398.1"/>
    </source>
</evidence>
<feature type="transmembrane region" description="Helical" evidence="1">
    <location>
        <begin position="177"/>
        <end position="198"/>
    </location>
</feature>
<dbReference type="SMART" id="SM00267">
    <property type="entry name" value="GGDEF"/>
    <property type="match status" value="1"/>
</dbReference>
<dbReference type="InterPro" id="IPR043128">
    <property type="entry name" value="Rev_trsase/Diguanyl_cyclase"/>
</dbReference>
<keyword evidence="4" id="KW-0808">Transferase</keyword>
<feature type="transmembrane region" description="Helical" evidence="1">
    <location>
        <begin position="6"/>
        <end position="27"/>
    </location>
</feature>
<dbReference type="Pfam" id="PF16927">
    <property type="entry name" value="HisKA_7TM"/>
    <property type="match status" value="1"/>
</dbReference>
<dbReference type="SUPFAM" id="SSF55073">
    <property type="entry name" value="Nucleotide cyclase"/>
    <property type="match status" value="1"/>
</dbReference>
<dbReference type="PANTHER" id="PTHR45138:SF9">
    <property type="entry name" value="DIGUANYLATE CYCLASE DGCM-RELATED"/>
    <property type="match status" value="1"/>
</dbReference>
<feature type="transmembrane region" description="Helical" evidence="1">
    <location>
        <begin position="144"/>
        <end position="165"/>
    </location>
</feature>
<comment type="caution">
    <text evidence="4">The sequence shown here is derived from an EMBL/GenBank/DDBJ whole genome shotgun (WGS) entry which is preliminary data.</text>
</comment>
<feature type="transmembrane region" description="Helical" evidence="1">
    <location>
        <begin position="39"/>
        <end position="59"/>
    </location>
</feature>
<dbReference type="InterPro" id="IPR035965">
    <property type="entry name" value="PAS-like_dom_sf"/>
</dbReference>
<accession>A0ABW1V0B0</accession>
<keyword evidence="1" id="KW-1133">Transmembrane helix</keyword>
<dbReference type="Gene3D" id="3.30.450.20">
    <property type="entry name" value="PAS domain"/>
    <property type="match status" value="1"/>
</dbReference>
<evidence type="ECO:0000259" key="3">
    <source>
        <dbReference type="PROSITE" id="PS50887"/>
    </source>
</evidence>
<proteinExistence type="predicted"/>
<feature type="domain" description="GGDEF" evidence="3">
    <location>
        <begin position="384"/>
        <end position="518"/>
    </location>
</feature>
<gene>
    <name evidence="4" type="ORF">ACFP56_02105</name>
</gene>
<keyword evidence="1" id="KW-0812">Transmembrane</keyword>
<dbReference type="Pfam" id="PF00990">
    <property type="entry name" value="GGDEF"/>
    <property type="match status" value="1"/>
</dbReference>